<dbReference type="Proteomes" id="UP000663862">
    <property type="component" value="Unassembled WGS sequence"/>
</dbReference>
<evidence type="ECO:0000313" key="8">
    <source>
        <dbReference type="EMBL" id="CAF4479866.1"/>
    </source>
</evidence>
<dbReference type="Proteomes" id="UP000663873">
    <property type="component" value="Unassembled WGS sequence"/>
</dbReference>
<dbReference type="Proteomes" id="UP000663872">
    <property type="component" value="Unassembled WGS sequence"/>
</dbReference>
<dbReference type="InterPro" id="IPR036997">
    <property type="entry name" value="PA28_C_sf"/>
</dbReference>
<keyword evidence="10" id="KW-1185">Reference proteome</keyword>
<dbReference type="GO" id="GO:0008537">
    <property type="term" value="C:proteasome activator complex"/>
    <property type="evidence" value="ECO:0007669"/>
    <property type="project" value="InterPro"/>
</dbReference>
<evidence type="ECO:0000313" key="6">
    <source>
        <dbReference type="EMBL" id="CAF4139979.1"/>
    </source>
</evidence>
<dbReference type="AlphaFoldDB" id="A0A819XPY0"/>
<dbReference type="Proteomes" id="UP000663848">
    <property type="component" value="Unassembled WGS sequence"/>
</dbReference>
<dbReference type="EMBL" id="CAJOBO010003076">
    <property type="protein sequence ID" value="CAF4479866.1"/>
    <property type="molecule type" value="Genomic_DNA"/>
</dbReference>
<dbReference type="EMBL" id="CAJOBP010000200">
    <property type="protein sequence ID" value="CAF4139979.1"/>
    <property type="molecule type" value="Genomic_DNA"/>
</dbReference>
<dbReference type="EMBL" id="CAJOBQ010000768">
    <property type="protein sequence ID" value="CAF4414973.1"/>
    <property type="molecule type" value="Genomic_DNA"/>
</dbReference>
<dbReference type="Proteomes" id="UP000663851">
    <property type="component" value="Unassembled WGS sequence"/>
</dbReference>
<accession>A0A819XPY0</accession>
<dbReference type="OrthoDB" id="10000467at2759"/>
<evidence type="ECO:0000313" key="10">
    <source>
        <dbReference type="Proteomes" id="UP000663873"/>
    </source>
</evidence>
<organism evidence="6 10">
    <name type="scientific">Rotaria socialis</name>
    <dbReference type="NCBI Taxonomy" id="392032"/>
    <lineage>
        <taxon>Eukaryota</taxon>
        <taxon>Metazoa</taxon>
        <taxon>Spiralia</taxon>
        <taxon>Gnathifera</taxon>
        <taxon>Rotifera</taxon>
        <taxon>Eurotatoria</taxon>
        <taxon>Bdelloidea</taxon>
        <taxon>Philodinida</taxon>
        <taxon>Philodinidae</taxon>
        <taxon>Rotaria</taxon>
    </lineage>
</organism>
<dbReference type="EMBL" id="CAJNYD010000775">
    <property type="protein sequence ID" value="CAF3296199.1"/>
    <property type="molecule type" value="Genomic_DNA"/>
</dbReference>
<name>A0A819XPY0_9BILA</name>
<evidence type="ECO:0000313" key="3">
    <source>
        <dbReference type="EMBL" id="CAF3296199.1"/>
    </source>
</evidence>
<dbReference type="Proteomes" id="UP000663869">
    <property type="component" value="Unassembled WGS sequence"/>
</dbReference>
<dbReference type="Gene3D" id="1.20.120.180">
    <property type="entry name" value="Proteasome activator pa28, C-terminal domain"/>
    <property type="match status" value="1"/>
</dbReference>
<dbReference type="Pfam" id="PF02252">
    <property type="entry name" value="PA28_C"/>
    <property type="match status" value="1"/>
</dbReference>
<protein>
    <recommendedName>
        <fullName evidence="1">Proteasome activator PA28 C-terminal domain-containing protein</fullName>
    </recommendedName>
</protein>
<dbReference type="EMBL" id="CAJOBR010001112">
    <property type="protein sequence ID" value="CAF4579267.1"/>
    <property type="molecule type" value="Genomic_DNA"/>
</dbReference>
<comment type="caution">
    <text evidence="6">The sequence shown here is derived from an EMBL/GenBank/DDBJ whole genome shotgun (WGS) entry which is preliminary data.</text>
</comment>
<evidence type="ECO:0000313" key="2">
    <source>
        <dbReference type="EMBL" id="CAF3045939.1"/>
    </source>
</evidence>
<evidence type="ECO:0000313" key="9">
    <source>
        <dbReference type="EMBL" id="CAF4579267.1"/>
    </source>
</evidence>
<reference evidence="6" key="1">
    <citation type="submission" date="2021-02" db="EMBL/GenBank/DDBJ databases">
        <authorList>
            <person name="Nowell W R."/>
        </authorList>
    </citation>
    <scope>NUCLEOTIDE SEQUENCE</scope>
</reference>
<dbReference type="EMBL" id="CAJNYU010003754">
    <property type="protein sequence ID" value="CAF3700070.1"/>
    <property type="molecule type" value="Genomic_DNA"/>
</dbReference>
<gene>
    <name evidence="5" type="ORF">FME351_LOCUS27656</name>
    <name evidence="4" type="ORF">GRG538_LOCUS3582</name>
    <name evidence="8" type="ORF">HFQ381_LOCUS26159</name>
    <name evidence="3" type="ORF">LUA448_LOCUS7644</name>
    <name evidence="9" type="ORF">QYT958_LOCUS10160</name>
    <name evidence="2" type="ORF">TIS948_LOCUS3768</name>
    <name evidence="7" type="ORF">TSG867_LOCUS14051</name>
    <name evidence="6" type="ORF">UJA718_LOCUS2833</name>
</gene>
<sequence length="223" mass="26552">MRPKKLNNSIDETDRELIQALELDGKNIENLIKENVEKLDRMLDDDDLFNQTNLKAIQSLARESVVNVPTLIGNKLNDDKSSLESHLVIKSNERLEILVERVRHEVFFFIENAEKIRVLIDLNVMHNNEIDYETQCLWKSQLIQMQGQISSNHMDILNYYQNRSDIGISILNQPRASDCWEQLIEIDEDFFFKLRIILHNLRLFNVRLYDIVYRWIYFPNKLM</sequence>
<dbReference type="InterPro" id="IPR003186">
    <property type="entry name" value="PA28_C"/>
</dbReference>
<proteinExistence type="predicted"/>
<evidence type="ECO:0000313" key="5">
    <source>
        <dbReference type="EMBL" id="CAF3700070.1"/>
    </source>
</evidence>
<evidence type="ECO:0000313" key="4">
    <source>
        <dbReference type="EMBL" id="CAF3331294.1"/>
    </source>
</evidence>
<evidence type="ECO:0000313" key="7">
    <source>
        <dbReference type="EMBL" id="CAF4414973.1"/>
    </source>
</evidence>
<evidence type="ECO:0000259" key="1">
    <source>
        <dbReference type="Pfam" id="PF02252"/>
    </source>
</evidence>
<dbReference type="SUPFAM" id="SSF47216">
    <property type="entry name" value="Proteasome activator"/>
    <property type="match status" value="1"/>
</dbReference>
<dbReference type="Proteomes" id="UP000663825">
    <property type="component" value="Unassembled WGS sequence"/>
</dbReference>
<dbReference type="Proteomes" id="UP000663833">
    <property type="component" value="Unassembled WGS sequence"/>
</dbReference>
<feature type="domain" description="Proteasome activator PA28 C-terminal" evidence="1">
    <location>
        <begin position="89"/>
        <end position="214"/>
    </location>
</feature>
<dbReference type="EMBL" id="CAJNYT010000122">
    <property type="protein sequence ID" value="CAF3331294.1"/>
    <property type="molecule type" value="Genomic_DNA"/>
</dbReference>
<dbReference type="InterPro" id="IPR036252">
    <property type="entry name" value="Proteasome_activ_sf"/>
</dbReference>
<dbReference type="EMBL" id="CAJNXB010000353">
    <property type="protein sequence ID" value="CAF3045939.1"/>
    <property type="molecule type" value="Genomic_DNA"/>
</dbReference>